<reference evidence="1" key="1">
    <citation type="submission" date="2021-02" db="EMBL/GenBank/DDBJ databases">
        <authorList>
            <person name="Nowell W R."/>
        </authorList>
    </citation>
    <scope>NUCLEOTIDE SEQUENCE</scope>
</reference>
<sequence>MAQMNFSQIDPNVLAAMTANFFSQFQQQPQPAAQNFTFSPTVASTPPVTTIPPQPFNFAAMLQSMAGLGLINTGSVQSPLLQQPQAIQPTTTTVSGTMNVAPPFVFTAPPMTVTVSSCLQGS</sequence>
<evidence type="ECO:0000313" key="2">
    <source>
        <dbReference type="EMBL" id="CAF4335924.1"/>
    </source>
</evidence>
<accession>A0A815QQR5</accession>
<organism evidence="1 3">
    <name type="scientific">Didymodactylos carnosus</name>
    <dbReference type="NCBI Taxonomy" id="1234261"/>
    <lineage>
        <taxon>Eukaryota</taxon>
        <taxon>Metazoa</taxon>
        <taxon>Spiralia</taxon>
        <taxon>Gnathifera</taxon>
        <taxon>Rotifera</taxon>
        <taxon>Eurotatoria</taxon>
        <taxon>Bdelloidea</taxon>
        <taxon>Philodinida</taxon>
        <taxon>Philodinidae</taxon>
        <taxon>Didymodactylos</taxon>
    </lineage>
</organism>
<keyword evidence="3" id="KW-1185">Reference proteome</keyword>
<proteinExistence type="predicted"/>
<protein>
    <submittedName>
        <fullName evidence="1">Uncharacterized protein</fullName>
    </submittedName>
</protein>
<comment type="caution">
    <text evidence="1">The sequence shown here is derived from an EMBL/GenBank/DDBJ whole genome shotgun (WGS) entry which is preliminary data.</text>
</comment>
<dbReference type="Proteomes" id="UP000663829">
    <property type="component" value="Unassembled WGS sequence"/>
</dbReference>
<dbReference type="Proteomes" id="UP000681722">
    <property type="component" value="Unassembled WGS sequence"/>
</dbReference>
<evidence type="ECO:0000313" key="3">
    <source>
        <dbReference type="Proteomes" id="UP000663829"/>
    </source>
</evidence>
<dbReference type="AlphaFoldDB" id="A0A815QQR5"/>
<name>A0A815QQR5_9BILA</name>
<dbReference type="EMBL" id="CAJOBC010085810">
    <property type="protein sequence ID" value="CAF4335924.1"/>
    <property type="molecule type" value="Genomic_DNA"/>
</dbReference>
<gene>
    <name evidence="1" type="ORF">GPM918_LOCUS35318</name>
    <name evidence="2" type="ORF">SRO942_LOCUS36034</name>
</gene>
<dbReference type="EMBL" id="CAJNOQ010020349">
    <property type="protein sequence ID" value="CAF1467146.1"/>
    <property type="molecule type" value="Genomic_DNA"/>
</dbReference>
<evidence type="ECO:0000313" key="1">
    <source>
        <dbReference type="EMBL" id="CAF1467146.1"/>
    </source>
</evidence>